<comment type="caution">
    <text evidence="1">The sequence shown here is derived from an EMBL/GenBank/DDBJ whole genome shotgun (WGS) entry which is preliminary data.</text>
</comment>
<evidence type="ECO:0000313" key="2">
    <source>
        <dbReference type="Proteomes" id="UP001565219"/>
    </source>
</evidence>
<name>A0ABV4DQ52_9FIRM</name>
<sequence>MDLKDKKLTQKEKEQLILLSHHPNLEYNLVEITDEILKFF</sequence>
<proteinExistence type="predicted"/>
<dbReference type="RefSeq" id="WP_268876134.1">
    <property type="nucleotide sequence ID" value="NZ_BAABXW010000001.1"/>
</dbReference>
<dbReference type="Proteomes" id="UP001565219">
    <property type="component" value="Unassembled WGS sequence"/>
</dbReference>
<dbReference type="EMBL" id="JBCLTR010000050">
    <property type="protein sequence ID" value="MEY8635251.1"/>
    <property type="molecule type" value="Genomic_DNA"/>
</dbReference>
<evidence type="ECO:0000313" key="1">
    <source>
        <dbReference type="EMBL" id="MEY8635251.1"/>
    </source>
</evidence>
<keyword evidence="2" id="KW-1185">Reference proteome</keyword>
<accession>A0ABV4DQ52</accession>
<organism evidence="1 2">
    <name type="scientific">Anaerostipes hominis</name>
    <name type="common">ex Lee et al. 2021</name>
    <dbReference type="NCBI Taxonomy" id="2025494"/>
    <lineage>
        <taxon>Bacteria</taxon>
        <taxon>Bacillati</taxon>
        <taxon>Bacillota</taxon>
        <taxon>Clostridia</taxon>
        <taxon>Lachnospirales</taxon>
        <taxon>Lachnospiraceae</taxon>
        <taxon>Anaerostipes</taxon>
    </lineage>
</organism>
<protein>
    <submittedName>
        <fullName evidence="1">Uncharacterized protein</fullName>
    </submittedName>
</protein>
<gene>
    <name evidence="1" type="ORF">AALG99_17400</name>
</gene>
<reference evidence="1 2" key="1">
    <citation type="submission" date="2024-03" db="EMBL/GenBank/DDBJ databases">
        <title>Mouse gut bacterial collection (mGBC) of GemPharmatech.</title>
        <authorList>
            <person name="He Y."/>
            <person name="Dong L."/>
            <person name="Wu D."/>
            <person name="Gao X."/>
            <person name="Lin Z."/>
        </authorList>
    </citation>
    <scope>NUCLEOTIDE SEQUENCE [LARGE SCALE GENOMIC DNA]</scope>
    <source>
        <strain evidence="1 2">32-10</strain>
    </source>
</reference>